<dbReference type="SUPFAM" id="SSF53756">
    <property type="entry name" value="UDP-Glycosyltransferase/glycogen phosphorylase"/>
    <property type="match status" value="1"/>
</dbReference>
<name>A0ABV4BG20_9GAMM</name>
<evidence type="ECO:0000259" key="1">
    <source>
        <dbReference type="Pfam" id="PF00534"/>
    </source>
</evidence>
<proteinExistence type="predicted"/>
<comment type="caution">
    <text evidence="2">The sequence shown here is derived from an EMBL/GenBank/DDBJ whole genome shotgun (WGS) entry which is preliminary data.</text>
</comment>
<dbReference type="Gene3D" id="3.40.50.2000">
    <property type="entry name" value="Glycogen Phosphorylase B"/>
    <property type="match status" value="2"/>
</dbReference>
<sequence>MLLPKNLRVGYVVKRYPRYSETFIVNEILQHEEAGLPIDIFALRPVLESHFQDVLAAVRAPVSYIPDKVSKATSLWEAINAARRGLPDFWTALDELGDIDAEDLLQAIDLALRARERGVTHFHAHFGTVAATVTRLAARFARIPYTLTLHAKDIYHVSVDPARMREKLRDAACVMTVTDYNQRYLAAAYEHAAPKIIRLYNGLNLERFNFRPPTRTGREILAVGRLVEKKGFDVLIDACGILRDRGIAFSCRIVGEGVERATLSARIGQLNLGAKVRLVGPQPHAELIETFREAAVVAAPCVIGADGDRDGLPTVLLEAMALGIPCVATDVTGIPELVRDGDTGLCVPQRDPRALADALERLLDDTDLGIDLAARARCVIEQDFDIRRNAAQLREWFAAAHETTAGQREDA</sequence>
<dbReference type="CDD" id="cd03801">
    <property type="entry name" value="GT4_PimA-like"/>
    <property type="match status" value="1"/>
</dbReference>
<dbReference type="PANTHER" id="PTHR45947">
    <property type="entry name" value="SULFOQUINOVOSYL TRANSFERASE SQD2"/>
    <property type="match status" value="1"/>
</dbReference>
<dbReference type="Proteomes" id="UP001564408">
    <property type="component" value="Unassembled WGS sequence"/>
</dbReference>
<keyword evidence="2" id="KW-0328">Glycosyltransferase</keyword>
<dbReference type="InterPro" id="IPR050194">
    <property type="entry name" value="Glycosyltransferase_grp1"/>
</dbReference>
<keyword evidence="3" id="KW-1185">Reference proteome</keyword>
<dbReference type="Pfam" id="PF00534">
    <property type="entry name" value="Glycos_transf_1"/>
    <property type="match status" value="1"/>
</dbReference>
<dbReference type="RefSeq" id="WP_369666844.1">
    <property type="nucleotide sequence ID" value="NZ_JBDKXB010000008.1"/>
</dbReference>
<reference evidence="2 3" key="1">
    <citation type="submission" date="2024-05" db="EMBL/GenBank/DDBJ databases">
        <title>Genome Sequence and Characterization of the New Strain Purple Sulfur Bacterium of Genus Thioalkalicoccus.</title>
        <authorList>
            <person name="Bryantseva I.A."/>
            <person name="Kyndt J.A."/>
            <person name="Imhoff J.F."/>
        </authorList>
    </citation>
    <scope>NUCLEOTIDE SEQUENCE [LARGE SCALE GENOMIC DNA]</scope>
    <source>
        <strain evidence="2 3">Um2</strain>
    </source>
</reference>
<dbReference type="GO" id="GO:0016757">
    <property type="term" value="F:glycosyltransferase activity"/>
    <property type="evidence" value="ECO:0007669"/>
    <property type="project" value="UniProtKB-KW"/>
</dbReference>
<keyword evidence="2" id="KW-0808">Transferase</keyword>
<accession>A0ABV4BG20</accession>
<gene>
    <name evidence="2" type="ORF">ABC977_08585</name>
</gene>
<dbReference type="InterPro" id="IPR001296">
    <property type="entry name" value="Glyco_trans_1"/>
</dbReference>
<feature type="domain" description="Glycosyl transferase family 1" evidence="1">
    <location>
        <begin position="216"/>
        <end position="375"/>
    </location>
</feature>
<evidence type="ECO:0000313" key="3">
    <source>
        <dbReference type="Proteomes" id="UP001564408"/>
    </source>
</evidence>
<dbReference type="PANTHER" id="PTHR45947:SF14">
    <property type="entry name" value="SLL1723 PROTEIN"/>
    <property type="match status" value="1"/>
</dbReference>
<dbReference type="EC" id="2.4.-.-" evidence="2"/>
<dbReference type="EMBL" id="JBDKXB010000008">
    <property type="protein sequence ID" value="MEY6432458.1"/>
    <property type="molecule type" value="Genomic_DNA"/>
</dbReference>
<protein>
    <submittedName>
        <fullName evidence="2">Glycosyltransferase family 4 protein</fullName>
        <ecNumber evidence="2">2.4.-.-</ecNumber>
    </submittedName>
</protein>
<evidence type="ECO:0000313" key="2">
    <source>
        <dbReference type="EMBL" id="MEY6432458.1"/>
    </source>
</evidence>
<organism evidence="2 3">
    <name type="scientific">Thioalkalicoccus limnaeus</name>
    <dbReference type="NCBI Taxonomy" id="120681"/>
    <lineage>
        <taxon>Bacteria</taxon>
        <taxon>Pseudomonadati</taxon>
        <taxon>Pseudomonadota</taxon>
        <taxon>Gammaproteobacteria</taxon>
        <taxon>Chromatiales</taxon>
        <taxon>Chromatiaceae</taxon>
        <taxon>Thioalkalicoccus</taxon>
    </lineage>
</organism>